<dbReference type="Proteomes" id="UP000681075">
    <property type="component" value="Unassembled WGS sequence"/>
</dbReference>
<evidence type="ECO:0008006" key="3">
    <source>
        <dbReference type="Google" id="ProtNLM"/>
    </source>
</evidence>
<protein>
    <recommendedName>
        <fullName evidence="3">Lipoprotein</fullName>
    </recommendedName>
</protein>
<comment type="caution">
    <text evidence="1">The sequence shown here is derived from an EMBL/GenBank/DDBJ whole genome shotgun (WGS) entry which is preliminary data.</text>
</comment>
<dbReference type="RefSeq" id="WP_420242721.1">
    <property type="nucleotide sequence ID" value="NZ_BOPV01000001.1"/>
</dbReference>
<dbReference type="EMBL" id="BOPV01000001">
    <property type="protein sequence ID" value="GIL39621.1"/>
    <property type="molecule type" value="Genomic_DNA"/>
</dbReference>
<proteinExistence type="predicted"/>
<dbReference type="AlphaFoldDB" id="A0A8S8XCN3"/>
<dbReference type="InterPro" id="IPR045500">
    <property type="entry name" value="DUF6491"/>
</dbReference>
<evidence type="ECO:0000313" key="1">
    <source>
        <dbReference type="EMBL" id="GIL39621.1"/>
    </source>
</evidence>
<dbReference type="Pfam" id="PF20101">
    <property type="entry name" value="DUF6491"/>
    <property type="match status" value="1"/>
</dbReference>
<evidence type="ECO:0000313" key="2">
    <source>
        <dbReference type="Proteomes" id="UP000681075"/>
    </source>
</evidence>
<reference evidence="1" key="1">
    <citation type="submission" date="2021-02" db="EMBL/GenBank/DDBJ databases">
        <title>Genome sequence of Rhodospirillales sp. strain TMPK1 isolated from soil.</title>
        <authorList>
            <person name="Nakai R."/>
            <person name="Kusada H."/>
            <person name="Tamaki H."/>
        </authorList>
    </citation>
    <scope>NUCLEOTIDE SEQUENCE</scope>
    <source>
        <strain evidence="1">TMPK1</strain>
    </source>
</reference>
<dbReference type="PROSITE" id="PS51257">
    <property type="entry name" value="PROKAR_LIPOPROTEIN"/>
    <property type="match status" value="1"/>
</dbReference>
<name>A0A8S8XCN3_9PROT</name>
<gene>
    <name evidence="1" type="ORF">TMPK1_18580</name>
</gene>
<sequence length="132" mass="14448">MIRTVSLAATACLTLTACQQTPEVVDMNKPAPACFSVSDFKSWRSPDAKTMYIRANVRNFYRLDLVGACSTLNWPGTYLITTFRGPTSICSHLDWDIKVAESGSNIAVPCMVEKMTPLTPAEAAAIPDKFKP</sequence>
<organism evidence="1 2">
    <name type="scientific">Roseiterribacter gracilis</name>
    <dbReference type="NCBI Taxonomy" id="2812848"/>
    <lineage>
        <taxon>Bacteria</taxon>
        <taxon>Pseudomonadati</taxon>
        <taxon>Pseudomonadota</taxon>
        <taxon>Alphaproteobacteria</taxon>
        <taxon>Rhodospirillales</taxon>
        <taxon>Roseiterribacteraceae</taxon>
        <taxon>Roseiterribacter</taxon>
    </lineage>
</organism>
<accession>A0A8S8XCN3</accession>
<keyword evidence="2" id="KW-1185">Reference proteome</keyword>